<sequence>MAPPNRSAKQRLKIRRIRITGWTALSSLLVTIVGFLVWAYTPYPDQPEPLRDLFAREEVAWSITPDLVVMAPINQDGPLEGEAMVFLPGARVSPHAYAATFHEVVTETGLTVLVPRPLANLALADGRSVDDFQQLIPDTPITMVGGHSMGGVRACSLALHPDVERLVLMASYCASDLQETTLTVLSVQGSEDELIDQDELAAARALMPENYREVTIEGASHASFADYGPQSGDGTPKLSRAEAIEAITTLLVPDLTN</sequence>
<gene>
    <name evidence="3" type="ORF">C3B54_11650</name>
</gene>
<accession>A0A2L2BPQ8</accession>
<dbReference type="AlphaFoldDB" id="A0A2L2BPQ8"/>
<dbReference type="Proteomes" id="UP000243077">
    <property type="component" value="Chromosome"/>
</dbReference>
<keyword evidence="1" id="KW-0472">Membrane</keyword>
<dbReference type="Gene3D" id="3.40.50.1820">
    <property type="entry name" value="alpha/beta hydrolase"/>
    <property type="match status" value="1"/>
</dbReference>
<dbReference type="InterPro" id="IPR029059">
    <property type="entry name" value="AB_hydrolase_5"/>
</dbReference>
<protein>
    <submittedName>
        <fullName evidence="3">Alpha/beta hydrolase</fullName>
    </submittedName>
</protein>
<dbReference type="OrthoDB" id="9780932at2"/>
<dbReference type="RefSeq" id="WP_104913216.1">
    <property type="nucleotide sequence ID" value="NZ_CP026923.1"/>
</dbReference>
<dbReference type="GO" id="GO:0016787">
    <property type="term" value="F:hydrolase activity"/>
    <property type="evidence" value="ECO:0007669"/>
    <property type="project" value="UniProtKB-KW"/>
</dbReference>
<evidence type="ECO:0000259" key="2">
    <source>
        <dbReference type="Pfam" id="PF12695"/>
    </source>
</evidence>
<keyword evidence="1" id="KW-1133">Transmembrane helix</keyword>
<feature type="domain" description="Alpha/beta hydrolase fold-5" evidence="2">
    <location>
        <begin position="84"/>
        <end position="242"/>
    </location>
</feature>
<dbReference type="Pfam" id="PF12695">
    <property type="entry name" value="Abhydrolase_5"/>
    <property type="match status" value="1"/>
</dbReference>
<evidence type="ECO:0000313" key="4">
    <source>
        <dbReference type="Proteomes" id="UP000243077"/>
    </source>
</evidence>
<organism evidence="3 4">
    <name type="scientific">Pontimonas salivibrio</name>
    <dbReference type="NCBI Taxonomy" id="1159327"/>
    <lineage>
        <taxon>Bacteria</taxon>
        <taxon>Bacillati</taxon>
        <taxon>Actinomycetota</taxon>
        <taxon>Actinomycetes</taxon>
        <taxon>Micrococcales</taxon>
        <taxon>Microbacteriaceae</taxon>
        <taxon>Pontimonas</taxon>
    </lineage>
</organism>
<proteinExistence type="predicted"/>
<dbReference type="KEGG" id="psai:C3B54_11650"/>
<keyword evidence="4" id="KW-1185">Reference proteome</keyword>
<dbReference type="EMBL" id="CP026923">
    <property type="protein sequence ID" value="AVG23634.1"/>
    <property type="molecule type" value="Genomic_DNA"/>
</dbReference>
<dbReference type="SUPFAM" id="SSF53474">
    <property type="entry name" value="alpha/beta-Hydrolases"/>
    <property type="match status" value="1"/>
</dbReference>
<keyword evidence="1" id="KW-0812">Transmembrane</keyword>
<feature type="transmembrane region" description="Helical" evidence="1">
    <location>
        <begin position="21"/>
        <end position="41"/>
    </location>
</feature>
<evidence type="ECO:0000313" key="3">
    <source>
        <dbReference type="EMBL" id="AVG23634.1"/>
    </source>
</evidence>
<dbReference type="InterPro" id="IPR029058">
    <property type="entry name" value="AB_hydrolase_fold"/>
</dbReference>
<evidence type="ECO:0000256" key="1">
    <source>
        <dbReference type="SAM" id="Phobius"/>
    </source>
</evidence>
<reference evidence="3 4" key="1">
    <citation type="submission" date="2018-02" db="EMBL/GenBank/DDBJ databases">
        <title>Complete genome of the streamlined marine actinobacterium Pontimonas salivibrio CL-TW6 adapted to coastal planktonic lifestype.</title>
        <authorList>
            <person name="Cho B.C."/>
            <person name="Hardies S.C."/>
            <person name="Jang G.I."/>
            <person name="Hwang C.Y."/>
        </authorList>
    </citation>
    <scope>NUCLEOTIDE SEQUENCE [LARGE SCALE GENOMIC DNA]</scope>
    <source>
        <strain evidence="3 4">CL-TW6</strain>
    </source>
</reference>
<keyword evidence="3" id="KW-0378">Hydrolase</keyword>
<name>A0A2L2BPQ8_9MICO</name>